<dbReference type="RefSeq" id="WP_377057629.1">
    <property type="nucleotide sequence ID" value="NZ_JBHLUU010000015.1"/>
</dbReference>
<evidence type="ECO:0000313" key="8">
    <source>
        <dbReference type="Proteomes" id="UP001589738"/>
    </source>
</evidence>
<keyword evidence="5 6" id="KW-0472">Membrane</keyword>
<dbReference type="EMBL" id="JBHLUU010000015">
    <property type="protein sequence ID" value="MFC0474448.1"/>
    <property type="molecule type" value="Genomic_DNA"/>
</dbReference>
<sequence length="258" mass="28457">MIEYILISSFIIVASILGYALRFLTKSGSVSAVFVGLLICFGLGLKGLILLGIFFVSSSLWSVYKRKEKMVVEEKHAKGSRRDYQQVLANGGMAALLSVLYGFFQTNHLLLAFCVFIATSNSDTWASEIGTLSKRRPYSVRTFSVVERGTSGAVSLLGTMAAVAGAILIAYSSYVLFNLQISEFWVIFLFGFLGNVIDTFLGAYLQALYRCSRCGVETEKIIHCQRRTALIRGRKFLNNDVVNFISGIAPAIAILLMY</sequence>
<feature type="transmembrane region" description="Helical" evidence="6">
    <location>
        <begin position="110"/>
        <end position="132"/>
    </location>
</feature>
<protein>
    <submittedName>
        <fullName evidence="7">DUF92 domain-containing protein</fullName>
    </submittedName>
</protein>
<feature type="transmembrane region" description="Helical" evidence="6">
    <location>
        <begin position="30"/>
        <end position="63"/>
    </location>
</feature>
<comment type="subcellular location">
    <subcellularLocation>
        <location evidence="1">Membrane</location>
        <topology evidence="1">Multi-pass membrane protein</topology>
    </subcellularLocation>
</comment>
<evidence type="ECO:0000256" key="4">
    <source>
        <dbReference type="ARBA" id="ARBA00022989"/>
    </source>
</evidence>
<accession>A0ABV6KR86</accession>
<evidence type="ECO:0000256" key="2">
    <source>
        <dbReference type="ARBA" id="ARBA00009012"/>
    </source>
</evidence>
<dbReference type="PANTHER" id="PTHR13353:SF5">
    <property type="entry name" value="TRANSMEMBRANE PROTEIN 19"/>
    <property type="match status" value="1"/>
</dbReference>
<evidence type="ECO:0000256" key="6">
    <source>
        <dbReference type="SAM" id="Phobius"/>
    </source>
</evidence>
<evidence type="ECO:0000256" key="3">
    <source>
        <dbReference type="ARBA" id="ARBA00022692"/>
    </source>
</evidence>
<comment type="similarity">
    <text evidence="2">Belongs to the TMEM19 family.</text>
</comment>
<feature type="transmembrane region" description="Helical" evidence="6">
    <location>
        <begin position="84"/>
        <end position="104"/>
    </location>
</feature>
<keyword evidence="4 6" id="KW-1133">Transmembrane helix</keyword>
<feature type="transmembrane region" description="Helical" evidence="6">
    <location>
        <begin position="236"/>
        <end position="257"/>
    </location>
</feature>
<feature type="transmembrane region" description="Helical" evidence="6">
    <location>
        <begin position="5"/>
        <end position="24"/>
    </location>
</feature>
<evidence type="ECO:0000256" key="5">
    <source>
        <dbReference type="ARBA" id="ARBA00023136"/>
    </source>
</evidence>
<feature type="transmembrane region" description="Helical" evidence="6">
    <location>
        <begin position="153"/>
        <end position="172"/>
    </location>
</feature>
<organism evidence="7 8">
    <name type="scientific">Robertmurraya beringensis</name>
    <dbReference type="NCBI Taxonomy" id="641660"/>
    <lineage>
        <taxon>Bacteria</taxon>
        <taxon>Bacillati</taxon>
        <taxon>Bacillota</taxon>
        <taxon>Bacilli</taxon>
        <taxon>Bacillales</taxon>
        <taxon>Bacillaceae</taxon>
        <taxon>Robertmurraya</taxon>
    </lineage>
</organism>
<dbReference type="InterPro" id="IPR002794">
    <property type="entry name" value="DUF92_TMEM19"/>
</dbReference>
<keyword evidence="8" id="KW-1185">Reference proteome</keyword>
<evidence type="ECO:0000313" key="7">
    <source>
        <dbReference type="EMBL" id="MFC0474448.1"/>
    </source>
</evidence>
<keyword evidence="3 6" id="KW-0812">Transmembrane</keyword>
<dbReference type="PANTHER" id="PTHR13353">
    <property type="entry name" value="TRANSMEMBRANE PROTEIN 19"/>
    <property type="match status" value="1"/>
</dbReference>
<gene>
    <name evidence="7" type="ORF">ACFFHF_03935</name>
</gene>
<proteinExistence type="inferred from homology"/>
<dbReference type="Pfam" id="PF01940">
    <property type="entry name" value="DUF92"/>
    <property type="match status" value="1"/>
</dbReference>
<comment type="caution">
    <text evidence="7">The sequence shown here is derived from an EMBL/GenBank/DDBJ whole genome shotgun (WGS) entry which is preliminary data.</text>
</comment>
<reference evidence="7 8" key="1">
    <citation type="submission" date="2024-09" db="EMBL/GenBank/DDBJ databases">
        <authorList>
            <person name="Sun Q."/>
            <person name="Mori K."/>
        </authorList>
    </citation>
    <scope>NUCLEOTIDE SEQUENCE [LARGE SCALE GENOMIC DNA]</scope>
    <source>
        <strain evidence="7 8">CGMCC 1.9126</strain>
    </source>
</reference>
<name>A0ABV6KR86_9BACI</name>
<evidence type="ECO:0000256" key="1">
    <source>
        <dbReference type="ARBA" id="ARBA00004141"/>
    </source>
</evidence>
<dbReference type="Proteomes" id="UP001589738">
    <property type="component" value="Unassembled WGS sequence"/>
</dbReference>
<feature type="transmembrane region" description="Helical" evidence="6">
    <location>
        <begin position="184"/>
        <end position="205"/>
    </location>
</feature>